<keyword evidence="3" id="KW-0547">Nucleotide-binding</keyword>
<feature type="domain" description="ABC transporter" evidence="5">
    <location>
        <begin position="2"/>
        <end position="231"/>
    </location>
</feature>
<reference evidence="6 7" key="1">
    <citation type="submission" date="2017-09" db="EMBL/GenBank/DDBJ databases">
        <title>Depth-based differentiation of microbial function through sediment-hosted aquifers and enrichment of novel symbionts in the deep terrestrial subsurface.</title>
        <authorList>
            <person name="Probst A.J."/>
            <person name="Ladd B."/>
            <person name="Jarett J.K."/>
            <person name="Geller-Mcgrath D.E."/>
            <person name="Sieber C.M."/>
            <person name="Emerson J.B."/>
            <person name="Anantharaman K."/>
            <person name="Thomas B.C."/>
            <person name="Malmstrom R."/>
            <person name="Stieglmeier M."/>
            <person name="Klingl A."/>
            <person name="Woyke T."/>
            <person name="Ryan C.M."/>
            <person name="Banfield J.F."/>
        </authorList>
    </citation>
    <scope>NUCLEOTIDE SEQUENCE [LARGE SCALE GENOMIC DNA]</scope>
    <source>
        <strain evidence="6">CG11_big_fil_rev_8_21_14_0_20_45_26</strain>
    </source>
</reference>
<dbReference type="SUPFAM" id="SSF52540">
    <property type="entry name" value="P-loop containing nucleoside triphosphate hydrolases"/>
    <property type="match status" value="1"/>
</dbReference>
<gene>
    <name evidence="6" type="ORF">COV74_00670</name>
</gene>
<evidence type="ECO:0000256" key="4">
    <source>
        <dbReference type="ARBA" id="ARBA00022840"/>
    </source>
</evidence>
<evidence type="ECO:0000256" key="3">
    <source>
        <dbReference type="ARBA" id="ARBA00022741"/>
    </source>
</evidence>
<evidence type="ECO:0000256" key="2">
    <source>
        <dbReference type="ARBA" id="ARBA00022448"/>
    </source>
</evidence>
<evidence type="ECO:0000313" key="6">
    <source>
        <dbReference type="EMBL" id="PIQ87450.1"/>
    </source>
</evidence>
<dbReference type="CDD" id="cd03230">
    <property type="entry name" value="ABC_DR_subfamily_A"/>
    <property type="match status" value="1"/>
</dbReference>
<keyword evidence="2" id="KW-0813">Transport</keyword>
<dbReference type="Proteomes" id="UP000230859">
    <property type="component" value="Unassembled WGS sequence"/>
</dbReference>
<evidence type="ECO:0000313" key="7">
    <source>
        <dbReference type="Proteomes" id="UP000230859"/>
    </source>
</evidence>
<protein>
    <recommendedName>
        <fullName evidence="5">ABC transporter domain-containing protein</fullName>
    </recommendedName>
</protein>
<dbReference type="EMBL" id="PCVY01000007">
    <property type="protein sequence ID" value="PIQ87450.1"/>
    <property type="molecule type" value="Genomic_DNA"/>
</dbReference>
<keyword evidence="4" id="KW-0067">ATP-binding</keyword>
<dbReference type="InterPro" id="IPR003439">
    <property type="entry name" value="ABC_transporter-like_ATP-bd"/>
</dbReference>
<accession>A0A2H0LSP5</accession>
<name>A0A2H0LSP5_9BACT</name>
<dbReference type="GO" id="GO:0016887">
    <property type="term" value="F:ATP hydrolysis activity"/>
    <property type="evidence" value="ECO:0007669"/>
    <property type="project" value="InterPro"/>
</dbReference>
<evidence type="ECO:0000256" key="1">
    <source>
        <dbReference type="ARBA" id="ARBA00005417"/>
    </source>
</evidence>
<dbReference type="Gene3D" id="3.40.50.300">
    <property type="entry name" value="P-loop containing nucleotide triphosphate hydrolases"/>
    <property type="match status" value="1"/>
</dbReference>
<dbReference type="AlphaFoldDB" id="A0A2H0LSP5"/>
<dbReference type="PROSITE" id="PS50893">
    <property type="entry name" value="ABC_TRANSPORTER_2"/>
    <property type="match status" value="1"/>
</dbReference>
<sequence>MIQVNNISMRYGSFEALKEVSFEAKTKEILGLLGPNGAGKTTLMRILTTYLYPTSGTATIHQRNILKEPEEVRKIIGYLPETAPLYQDMRVDDYLSFVGKSRQIDRAKLRERLEWVKEACGLGLVWKHEIHETSKGYRQRIGLAQALIHDPQVLILDEPTSGLDPLQIIGIRELIRQLAKEKTIIFSTHILPEVEALADRIVIINAGEMIAAGTHAELMSSVRVENNAAKEQKWKKSFSQMSNAMGLEEIFISLLQQHEKERFKRSSV</sequence>
<dbReference type="InterPro" id="IPR003593">
    <property type="entry name" value="AAA+_ATPase"/>
</dbReference>
<organism evidence="6 7">
    <name type="scientific">Candidatus Abzuiibacterium crystallinum</name>
    <dbReference type="NCBI Taxonomy" id="1974748"/>
    <lineage>
        <taxon>Bacteria</taxon>
        <taxon>Pseudomonadati</taxon>
        <taxon>Candidatus Omnitrophota</taxon>
        <taxon>Candidatus Abzuiibacterium</taxon>
    </lineage>
</organism>
<dbReference type="InterPro" id="IPR027417">
    <property type="entry name" value="P-loop_NTPase"/>
</dbReference>
<dbReference type="GO" id="GO:0005524">
    <property type="term" value="F:ATP binding"/>
    <property type="evidence" value="ECO:0007669"/>
    <property type="project" value="UniProtKB-KW"/>
</dbReference>
<evidence type="ECO:0000259" key="5">
    <source>
        <dbReference type="PROSITE" id="PS50893"/>
    </source>
</evidence>
<dbReference type="PANTHER" id="PTHR43335:SF4">
    <property type="entry name" value="ABC TRANSPORTER, ATP-BINDING PROTEIN"/>
    <property type="match status" value="1"/>
</dbReference>
<dbReference type="SMART" id="SM00382">
    <property type="entry name" value="AAA"/>
    <property type="match status" value="1"/>
</dbReference>
<proteinExistence type="inferred from homology"/>
<comment type="caution">
    <text evidence="6">The sequence shown here is derived from an EMBL/GenBank/DDBJ whole genome shotgun (WGS) entry which is preliminary data.</text>
</comment>
<dbReference type="PANTHER" id="PTHR43335">
    <property type="entry name" value="ABC TRANSPORTER, ATP-BINDING PROTEIN"/>
    <property type="match status" value="1"/>
</dbReference>
<comment type="similarity">
    <text evidence="1">Belongs to the ABC transporter superfamily.</text>
</comment>
<dbReference type="Pfam" id="PF00005">
    <property type="entry name" value="ABC_tran"/>
    <property type="match status" value="1"/>
</dbReference>